<organism evidence="3 4">
    <name type="scientific">Thalassobacterium maritimum</name>
    <dbReference type="NCBI Taxonomy" id="3041265"/>
    <lineage>
        <taxon>Bacteria</taxon>
        <taxon>Pseudomonadati</taxon>
        <taxon>Verrucomicrobiota</taxon>
        <taxon>Opitutia</taxon>
        <taxon>Puniceicoccales</taxon>
        <taxon>Coraliomargaritaceae</taxon>
        <taxon>Thalassobacterium</taxon>
    </lineage>
</organism>
<keyword evidence="4" id="KW-1185">Reference proteome</keyword>
<feature type="transmembrane region" description="Helical" evidence="2">
    <location>
        <begin position="14"/>
        <end position="33"/>
    </location>
</feature>
<evidence type="ECO:0000313" key="3">
    <source>
        <dbReference type="EMBL" id="MDQ8208707.1"/>
    </source>
</evidence>
<dbReference type="EMBL" id="JARXHW010000038">
    <property type="protein sequence ID" value="MDQ8208707.1"/>
    <property type="molecule type" value="Genomic_DNA"/>
</dbReference>
<gene>
    <name evidence="3" type="ORF">QEH52_14365</name>
</gene>
<sequence>MKSENKLIRIFKDYPLAVVCFAVILMCTAAIFLRGGTTIELTAQENDLTARIRTIDQNVKNAKDLKEEVNEVQRLVDEIQARLFNRNERAININFFYALENRLNVRISNIAQMPAGNPIYEKGGPRALKLHSTIGYSMSLNGTFEDILEFMYELHRVDRLIRVADFQVADASRNGTQNTLDARLRVIVLAENE</sequence>
<dbReference type="InterPro" id="IPR014717">
    <property type="entry name" value="Transl_elong_EF1B/ribsomal_bS6"/>
</dbReference>
<accession>A0ABU1AX29</accession>
<dbReference type="Gene3D" id="3.30.70.60">
    <property type="match status" value="1"/>
</dbReference>
<name>A0ABU1AX29_9BACT</name>
<dbReference type="RefSeq" id="WP_308951358.1">
    <property type="nucleotide sequence ID" value="NZ_JARXHW010000038.1"/>
</dbReference>
<proteinExistence type="predicted"/>
<keyword evidence="2" id="KW-0812">Transmembrane</keyword>
<evidence type="ECO:0000313" key="4">
    <source>
        <dbReference type="Proteomes" id="UP001225316"/>
    </source>
</evidence>
<comment type="caution">
    <text evidence="3">The sequence shown here is derived from an EMBL/GenBank/DDBJ whole genome shotgun (WGS) entry which is preliminary data.</text>
</comment>
<keyword evidence="2" id="KW-0472">Membrane</keyword>
<evidence type="ECO:0000256" key="2">
    <source>
        <dbReference type="SAM" id="Phobius"/>
    </source>
</evidence>
<evidence type="ECO:0000256" key="1">
    <source>
        <dbReference type="SAM" id="Coils"/>
    </source>
</evidence>
<feature type="coiled-coil region" evidence="1">
    <location>
        <begin position="52"/>
        <end position="82"/>
    </location>
</feature>
<reference evidence="3 4" key="1">
    <citation type="submission" date="2023-04" db="EMBL/GenBank/DDBJ databases">
        <title>A novel bacteria isolated from coastal sediment.</title>
        <authorList>
            <person name="Liu X.-J."/>
            <person name="Du Z.-J."/>
        </authorList>
    </citation>
    <scope>NUCLEOTIDE SEQUENCE [LARGE SCALE GENOMIC DNA]</scope>
    <source>
        <strain evidence="3 4">SDUM461003</strain>
    </source>
</reference>
<keyword evidence="2" id="KW-1133">Transmembrane helix</keyword>
<evidence type="ECO:0008006" key="5">
    <source>
        <dbReference type="Google" id="ProtNLM"/>
    </source>
</evidence>
<protein>
    <recommendedName>
        <fullName evidence="5">Pilus assembly protein PilO</fullName>
    </recommendedName>
</protein>
<dbReference type="Proteomes" id="UP001225316">
    <property type="component" value="Unassembled WGS sequence"/>
</dbReference>
<keyword evidence="1" id="KW-0175">Coiled coil</keyword>